<dbReference type="PANTHER" id="PTHR47785">
    <property type="entry name" value="ZN(II)2CYS6 TRANSCRIPTION FACTOR (EUROFUNG)-RELATED-RELATED"/>
    <property type="match status" value="1"/>
</dbReference>
<protein>
    <recommendedName>
        <fullName evidence="3">Transcription factor domain-containing protein</fullName>
    </recommendedName>
</protein>
<accession>A0A1V6SD21</accession>
<dbReference type="STRING" id="29845.A0A1V6SD21"/>
<proteinExistence type="predicted"/>
<dbReference type="Proteomes" id="UP000191518">
    <property type="component" value="Unassembled WGS sequence"/>
</dbReference>
<dbReference type="InterPro" id="IPR053181">
    <property type="entry name" value="EcdB-like_regulator"/>
</dbReference>
<keyword evidence="2" id="KW-1185">Reference proteome</keyword>
<dbReference type="AlphaFoldDB" id="A0A1V6SD21"/>
<organism evidence="1 2">
    <name type="scientific">Penicillium vulpinum</name>
    <dbReference type="NCBI Taxonomy" id="29845"/>
    <lineage>
        <taxon>Eukaryota</taxon>
        <taxon>Fungi</taxon>
        <taxon>Dikarya</taxon>
        <taxon>Ascomycota</taxon>
        <taxon>Pezizomycotina</taxon>
        <taxon>Eurotiomycetes</taxon>
        <taxon>Eurotiomycetidae</taxon>
        <taxon>Eurotiales</taxon>
        <taxon>Aspergillaceae</taxon>
        <taxon>Penicillium</taxon>
    </lineage>
</organism>
<dbReference type="PANTHER" id="PTHR47785:SF5">
    <property type="entry name" value="ZN(II)2CYS6 TRANSCRIPTION FACTOR (EUROFUNG)"/>
    <property type="match status" value="1"/>
</dbReference>
<comment type="caution">
    <text evidence="1">The sequence shown here is derived from an EMBL/GenBank/DDBJ whole genome shotgun (WGS) entry which is preliminary data.</text>
</comment>
<name>A0A1V6SD21_9EURO</name>
<evidence type="ECO:0000313" key="1">
    <source>
        <dbReference type="EMBL" id="OQE11483.1"/>
    </source>
</evidence>
<evidence type="ECO:0000313" key="2">
    <source>
        <dbReference type="Proteomes" id="UP000191518"/>
    </source>
</evidence>
<sequence length="370" mass="43113">MPFSYDTRQKTFKHGVVHYKVAEIYYSEAKKRLGLIRPSVLRSQCLFLCGVMEMYLFDVLKAWHYFREGRTQLEDVLRRPGRIRPINETQGLPKDQAIEKVLYWSFVKFECDLQSEIALPGNSISHLDFQADALSAPLDISAHREWKPREKRSLLYFQAEIDLRRIMNQAFTAMGAEGSSGWIQNFKQILSSYHILNERLNSWYAALPSQVKRDLEMSRDPTIKLFNKIEPIDELAHQLHMRFLNFQEWIHRPFLYYVIHQPTHDPYIRQAAPLARKCLEFGMDIQLKGQPNWGSIHIHERLWLELRGALTQGVLLIGAICSKKLDIPEGRNVTMSRTGSLWARRCADLNAAVDVYDVLMETAGRDLYAE</sequence>
<dbReference type="EMBL" id="MDYP01000002">
    <property type="protein sequence ID" value="OQE11483.1"/>
    <property type="molecule type" value="Genomic_DNA"/>
</dbReference>
<evidence type="ECO:0008006" key="3">
    <source>
        <dbReference type="Google" id="ProtNLM"/>
    </source>
</evidence>
<dbReference type="CDD" id="cd12148">
    <property type="entry name" value="fungal_TF_MHR"/>
    <property type="match status" value="1"/>
</dbReference>
<gene>
    <name evidence="1" type="ORF">PENVUL_c002G05749</name>
</gene>
<reference evidence="2" key="1">
    <citation type="journal article" date="2017" name="Nat. Microbiol.">
        <title>Global analysis of biosynthetic gene clusters reveals vast potential of secondary metabolite production in Penicillium species.</title>
        <authorList>
            <person name="Nielsen J.C."/>
            <person name="Grijseels S."/>
            <person name="Prigent S."/>
            <person name="Ji B."/>
            <person name="Dainat J."/>
            <person name="Nielsen K.F."/>
            <person name="Frisvad J.C."/>
            <person name="Workman M."/>
            <person name="Nielsen J."/>
        </authorList>
    </citation>
    <scope>NUCLEOTIDE SEQUENCE [LARGE SCALE GENOMIC DNA]</scope>
    <source>
        <strain evidence="2">IBT 29486</strain>
    </source>
</reference>